<dbReference type="Gene3D" id="3.30.450.20">
    <property type="entry name" value="PAS domain"/>
    <property type="match status" value="3"/>
</dbReference>
<evidence type="ECO:0000256" key="4">
    <source>
        <dbReference type="ARBA" id="ARBA00022679"/>
    </source>
</evidence>
<dbReference type="SUPFAM" id="SSF47384">
    <property type="entry name" value="Homodimeric domain of signal transducing histidine kinase"/>
    <property type="match status" value="1"/>
</dbReference>
<dbReference type="RefSeq" id="WP_051196184.1">
    <property type="nucleotide sequence ID" value="NZ_BAAACD010000024.1"/>
</dbReference>
<keyword evidence="4" id="KW-0808">Transferase</keyword>
<dbReference type="PANTHER" id="PTHR43711">
    <property type="entry name" value="TWO-COMPONENT HISTIDINE KINASE"/>
    <property type="match status" value="1"/>
</dbReference>
<dbReference type="PANTHER" id="PTHR43711:SF31">
    <property type="entry name" value="HISTIDINE KINASE"/>
    <property type="match status" value="1"/>
</dbReference>
<evidence type="ECO:0000256" key="8">
    <source>
        <dbReference type="ARBA" id="ARBA00023012"/>
    </source>
</evidence>
<feature type="domain" description="Histidine kinase" evidence="10">
    <location>
        <begin position="437"/>
        <end position="656"/>
    </location>
</feature>
<protein>
    <recommendedName>
        <fullName evidence="2">histidine kinase</fullName>
        <ecNumber evidence="2">2.7.13.3</ecNumber>
    </recommendedName>
</protein>
<comment type="catalytic activity">
    <reaction evidence="1">
        <text>ATP + protein L-histidine = ADP + protein N-phospho-L-histidine.</text>
        <dbReference type="EC" id="2.7.13.3"/>
    </reaction>
</comment>
<dbReference type="InterPro" id="IPR005467">
    <property type="entry name" value="His_kinase_dom"/>
</dbReference>
<dbReference type="CDD" id="cd00075">
    <property type="entry name" value="HATPase"/>
    <property type="match status" value="1"/>
</dbReference>
<dbReference type="Gene3D" id="1.10.287.130">
    <property type="match status" value="1"/>
</dbReference>
<dbReference type="Pfam" id="PF00512">
    <property type="entry name" value="HisKA"/>
    <property type="match status" value="1"/>
</dbReference>
<keyword evidence="15" id="KW-1185">Reference proteome</keyword>
<keyword evidence="9" id="KW-0175">Coiled coil</keyword>
<dbReference type="InterPro" id="IPR000014">
    <property type="entry name" value="PAS"/>
</dbReference>
<dbReference type="NCBIfam" id="TIGR00229">
    <property type="entry name" value="sensory_box"/>
    <property type="match status" value="1"/>
</dbReference>
<dbReference type="STRING" id="1529.SAMN04487885_10261"/>
<dbReference type="InterPro" id="IPR003594">
    <property type="entry name" value="HATPase_dom"/>
</dbReference>
<feature type="domain" description="PAC" evidence="12">
    <location>
        <begin position="374"/>
        <end position="426"/>
    </location>
</feature>
<keyword evidence="8" id="KW-0902">Two-component regulatory system</keyword>
<keyword evidence="6 13" id="KW-0418">Kinase</keyword>
<evidence type="ECO:0000256" key="1">
    <source>
        <dbReference type="ARBA" id="ARBA00000085"/>
    </source>
</evidence>
<feature type="domain" description="PAS" evidence="11">
    <location>
        <begin position="3"/>
        <end position="81"/>
    </location>
</feature>
<keyword evidence="7" id="KW-0067">ATP-binding</keyword>
<dbReference type="SUPFAM" id="SSF55874">
    <property type="entry name" value="ATPase domain of HSP90 chaperone/DNA topoisomerase II/histidine kinase"/>
    <property type="match status" value="1"/>
</dbReference>
<dbReference type="OrthoDB" id="9813394at2"/>
<reference evidence="14 15" key="1">
    <citation type="submission" date="2016-10" db="EMBL/GenBank/DDBJ databases">
        <authorList>
            <person name="de Groot N.N."/>
        </authorList>
    </citation>
    <scope>NUCLEOTIDE SEQUENCE [LARGE SCALE GENOMIC DNA]</scope>
    <source>
        <strain evidence="14 15">NLAE-zl-G419</strain>
    </source>
</reference>
<dbReference type="FunFam" id="3.30.565.10:FF:000037">
    <property type="entry name" value="Hybrid sensor histidine kinase/response regulator"/>
    <property type="match status" value="1"/>
</dbReference>
<accession>A0A1I2JMJ9</accession>
<dbReference type="eggNOG" id="COG5002">
    <property type="taxonomic scope" value="Bacteria"/>
</dbReference>
<feature type="coiled-coil region" evidence="9">
    <location>
        <begin position="121"/>
        <end position="148"/>
    </location>
</feature>
<dbReference type="GeneID" id="90544385"/>
<evidence type="ECO:0000259" key="11">
    <source>
        <dbReference type="PROSITE" id="PS50112"/>
    </source>
</evidence>
<dbReference type="EC" id="2.7.13.3" evidence="2"/>
<dbReference type="CDD" id="cd00082">
    <property type="entry name" value="HisKA"/>
    <property type="match status" value="1"/>
</dbReference>
<dbReference type="Proteomes" id="UP000182135">
    <property type="component" value="Unassembled WGS sequence"/>
</dbReference>
<dbReference type="InterPro" id="IPR003661">
    <property type="entry name" value="HisK_dim/P_dom"/>
</dbReference>
<evidence type="ECO:0000256" key="2">
    <source>
        <dbReference type="ARBA" id="ARBA00012438"/>
    </source>
</evidence>
<dbReference type="PROSITE" id="PS50109">
    <property type="entry name" value="HIS_KIN"/>
    <property type="match status" value="1"/>
</dbReference>
<evidence type="ECO:0000256" key="9">
    <source>
        <dbReference type="SAM" id="Coils"/>
    </source>
</evidence>
<dbReference type="InterPro" id="IPR004358">
    <property type="entry name" value="Sig_transdc_His_kin-like_C"/>
</dbReference>
<dbReference type="InterPro" id="IPR000700">
    <property type="entry name" value="PAS-assoc_C"/>
</dbReference>
<evidence type="ECO:0000256" key="6">
    <source>
        <dbReference type="ARBA" id="ARBA00022777"/>
    </source>
</evidence>
<proteinExistence type="predicted"/>
<dbReference type="EMBL" id="FOOE01000002">
    <property type="protein sequence ID" value="SFF53911.1"/>
    <property type="molecule type" value="Genomic_DNA"/>
</dbReference>
<dbReference type="InterPro" id="IPR035965">
    <property type="entry name" value="PAS-like_dom_sf"/>
</dbReference>
<dbReference type="SMART" id="SM00387">
    <property type="entry name" value="HATPase_c"/>
    <property type="match status" value="1"/>
</dbReference>
<keyword evidence="3" id="KW-0597">Phosphoprotein</keyword>
<dbReference type="PROSITE" id="PS50113">
    <property type="entry name" value="PAC"/>
    <property type="match status" value="2"/>
</dbReference>
<dbReference type="GO" id="GO:0000155">
    <property type="term" value="F:phosphorelay sensor kinase activity"/>
    <property type="evidence" value="ECO:0007669"/>
    <property type="project" value="InterPro"/>
</dbReference>
<dbReference type="InterPro" id="IPR050736">
    <property type="entry name" value="Sensor_HK_Regulatory"/>
</dbReference>
<keyword evidence="5" id="KW-0547">Nucleotide-binding</keyword>
<evidence type="ECO:0000313" key="16">
    <source>
        <dbReference type="Proteomes" id="UP000246114"/>
    </source>
</evidence>
<evidence type="ECO:0000259" key="10">
    <source>
        <dbReference type="PROSITE" id="PS50109"/>
    </source>
</evidence>
<dbReference type="PROSITE" id="PS50112">
    <property type="entry name" value="PAS"/>
    <property type="match status" value="1"/>
</dbReference>
<dbReference type="SMART" id="SM00388">
    <property type="entry name" value="HisKA"/>
    <property type="match status" value="1"/>
</dbReference>
<reference evidence="13 16" key="2">
    <citation type="submission" date="2018-03" db="EMBL/GenBank/DDBJ databases">
        <title>The uncultured portion of the human microbiome is neutrally assembled.</title>
        <authorList>
            <person name="Jeraldo P."/>
            <person name="Boardman L."/>
            <person name="White B.A."/>
            <person name="Nelson H."/>
            <person name="Goldenfeld N."/>
            <person name="Chia N."/>
        </authorList>
    </citation>
    <scope>NUCLEOTIDE SEQUENCE [LARGE SCALE GENOMIC DNA]</scope>
    <source>
        <strain evidence="13">CIM:MAG 903</strain>
    </source>
</reference>
<dbReference type="InterPro" id="IPR036890">
    <property type="entry name" value="HATPase_C_sf"/>
</dbReference>
<name>A0A1I2JMJ9_9CLOT</name>
<dbReference type="SUPFAM" id="SSF55785">
    <property type="entry name" value="PYP-like sensor domain (PAS domain)"/>
    <property type="match status" value="3"/>
</dbReference>
<dbReference type="SMART" id="SM00091">
    <property type="entry name" value="PAS"/>
    <property type="match status" value="2"/>
</dbReference>
<gene>
    <name evidence="13" type="ORF">DBY38_13110</name>
    <name evidence="14" type="ORF">SAMN04487885_10261</name>
</gene>
<dbReference type="InterPro" id="IPR036097">
    <property type="entry name" value="HisK_dim/P_sf"/>
</dbReference>
<dbReference type="AlphaFoldDB" id="A0A1I2JMJ9"/>
<evidence type="ECO:0000256" key="3">
    <source>
        <dbReference type="ARBA" id="ARBA00022553"/>
    </source>
</evidence>
<dbReference type="Pfam" id="PF02518">
    <property type="entry name" value="HATPase_c"/>
    <property type="match status" value="1"/>
</dbReference>
<dbReference type="Pfam" id="PF13426">
    <property type="entry name" value="PAS_9"/>
    <property type="match status" value="3"/>
</dbReference>
<sequence>MVNKLWVRSIMEGSQQYIYILDKNGKILECSDNVLASFNKRKDEVIQRYISDFLDFNEFYLEDGKSLKEENNPLYNIINHNLSTRKRMVVKYLNKTYNLDVVSLSEDGVEIEGISVIFNDVTNYKNKMEKKLKERQNLELLNTELQCKCDVIDTLRAKEKQHLLNLNDILKNISEGILVMPNIEKTNFCNSSFYDILGITNLDIENKRKNLDKYIVIRDDNKSYNIRQFIEMYILENKKVVRDIVAYVNPQNKKGKYLEFNVNPVYNSNNKFRYMIITVKDITEIKQHEKKLENARVLMERMVYTIDVPMAILDYPSFYVKLENEDFEKMAQCILKEENTTILNNYFLDIIRNDIKEEFLNILDKVIKENKEEIINNFKIKDKNGENKFYKIKISPYLDESDGIKHICIYGIDITDEVNTNIKLQNMTKIKDDFFAITSHELRTPLAIMSSSIQLAKNIYGKEIGPNIDRTLSTINNNCSKLLKLINNILDISKAEAGFMEVNNSVFDLIDTTNYIVDSVKSYATSKGLSVQFYCSLNKYFVNLDKDKYEKVMLNLLSNAIKYTPEGGNIHVFLNLDNKHLSISVSDEGVGIPEDKIATIFDRYTRVNNKMSNKSSGTGIGLSLVKKLVEIMSGNIYLDSMENEGSTFTIEFIRENIERDEGEFKNCQLDNIKNKVEVEFSDI</sequence>
<dbReference type="Gene3D" id="3.30.565.10">
    <property type="entry name" value="Histidine kinase-like ATPase, C-terminal domain"/>
    <property type="match status" value="1"/>
</dbReference>
<feature type="domain" description="PAC" evidence="12">
    <location>
        <begin position="242"/>
        <end position="294"/>
    </location>
</feature>
<evidence type="ECO:0000256" key="5">
    <source>
        <dbReference type="ARBA" id="ARBA00022741"/>
    </source>
</evidence>
<dbReference type="GO" id="GO:0005524">
    <property type="term" value="F:ATP binding"/>
    <property type="evidence" value="ECO:0007669"/>
    <property type="project" value="UniProtKB-KW"/>
</dbReference>
<dbReference type="PRINTS" id="PR00344">
    <property type="entry name" value="BCTRLSENSOR"/>
</dbReference>
<evidence type="ECO:0000313" key="15">
    <source>
        <dbReference type="Proteomes" id="UP000182135"/>
    </source>
</evidence>
<organism evidence="14 15">
    <name type="scientific">Clostridium cadaveris</name>
    <dbReference type="NCBI Taxonomy" id="1529"/>
    <lineage>
        <taxon>Bacteria</taxon>
        <taxon>Bacillati</taxon>
        <taxon>Bacillota</taxon>
        <taxon>Clostridia</taxon>
        <taxon>Eubacteriales</taxon>
        <taxon>Clostridiaceae</taxon>
        <taxon>Clostridium</taxon>
    </lineage>
</organism>
<evidence type="ECO:0000313" key="13">
    <source>
        <dbReference type="EMBL" id="PWL51877.1"/>
    </source>
</evidence>
<dbReference type="Proteomes" id="UP000246114">
    <property type="component" value="Unassembled WGS sequence"/>
</dbReference>
<evidence type="ECO:0000313" key="14">
    <source>
        <dbReference type="EMBL" id="SFF53911.1"/>
    </source>
</evidence>
<evidence type="ECO:0000259" key="12">
    <source>
        <dbReference type="PROSITE" id="PS50113"/>
    </source>
</evidence>
<evidence type="ECO:0000256" key="7">
    <source>
        <dbReference type="ARBA" id="ARBA00022840"/>
    </source>
</evidence>
<dbReference type="EMBL" id="QAMZ01000053">
    <property type="protein sequence ID" value="PWL51877.1"/>
    <property type="molecule type" value="Genomic_DNA"/>
</dbReference>